<feature type="compositionally biased region" description="Polar residues" evidence="1">
    <location>
        <begin position="529"/>
        <end position="539"/>
    </location>
</feature>
<reference evidence="3" key="1">
    <citation type="submission" date="2021-06" db="EMBL/GenBank/DDBJ databases">
        <authorList>
            <person name="Kallberg Y."/>
            <person name="Tangrot J."/>
            <person name="Rosling A."/>
        </authorList>
    </citation>
    <scope>NUCLEOTIDE SEQUENCE</scope>
    <source>
        <strain evidence="3">CL551</strain>
    </source>
</reference>
<evidence type="ECO:0000313" key="3">
    <source>
        <dbReference type="EMBL" id="CAG8516488.1"/>
    </source>
</evidence>
<evidence type="ECO:0000313" key="4">
    <source>
        <dbReference type="Proteomes" id="UP000789342"/>
    </source>
</evidence>
<keyword evidence="4" id="KW-1185">Reference proteome</keyword>
<feature type="transmembrane region" description="Helical" evidence="2">
    <location>
        <begin position="329"/>
        <end position="351"/>
    </location>
</feature>
<dbReference type="Proteomes" id="UP000789342">
    <property type="component" value="Unassembled WGS sequence"/>
</dbReference>
<gene>
    <name evidence="3" type="ORF">AMORRO_LOCUS3989</name>
</gene>
<accession>A0A9N9F8R7</accession>
<proteinExistence type="predicted"/>
<feature type="region of interest" description="Disordered" evidence="1">
    <location>
        <begin position="509"/>
        <end position="586"/>
    </location>
</feature>
<name>A0A9N9F8R7_9GLOM</name>
<feature type="transmembrane region" description="Helical" evidence="2">
    <location>
        <begin position="174"/>
        <end position="194"/>
    </location>
</feature>
<comment type="caution">
    <text evidence="3">The sequence shown here is derived from an EMBL/GenBank/DDBJ whole genome shotgun (WGS) entry which is preliminary data.</text>
</comment>
<feature type="transmembrane region" description="Helical" evidence="2">
    <location>
        <begin position="222"/>
        <end position="241"/>
    </location>
</feature>
<feature type="transmembrane region" description="Helical" evidence="2">
    <location>
        <begin position="430"/>
        <end position="452"/>
    </location>
</feature>
<feature type="compositionally biased region" description="Polar residues" evidence="1">
    <location>
        <begin position="509"/>
        <end position="518"/>
    </location>
</feature>
<feature type="transmembrane region" description="Helical" evidence="2">
    <location>
        <begin position="290"/>
        <end position="309"/>
    </location>
</feature>
<evidence type="ECO:0000256" key="2">
    <source>
        <dbReference type="SAM" id="Phobius"/>
    </source>
</evidence>
<feature type="transmembrane region" description="Helical" evidence="2">
    <location>
        <begin position="384"/>
        <end position="410"/>
    </location>
</feature>
<keyword evidence="2" id="KW-0812">Transmembrane</keyword>
<dbReference type="EMBL" id="CAJVPV010002056">
    <property type="protein sequence ID" value="CAG8516488.1"/>
    <property type="molecule type" value="Genomic_DNA"/>
</dbReference>
<protein>
    <submittedName>
        <fullName evidence="3">2420_t:CDS:1</fullName>
    </submittedName>
</protein>
<feature type="compositionally biased region" description="Polar residues" evidence="1">
    <location>
        <begin position="550"/>
        <end position="569"/>
    </location>
</feature>
<sequence>MFLVHVPNPVTQKQFVLELRGYSKRIRIQLCDTRGILEKEHTIIREILLAQTFYSFYWKKNLKDSPFDLHRPSYLFAGIVIIAAITNVTFFFSPPTPLNLTNLCILGSSAPFYNNGESPTPTILMVQLINRFSLSCKDSDHIDNESGVTILMSCTCEFRINSSNCVESYILRTAYWALIPYATLIAATSAWFLWYRIYYKGQSLTFPSSRDRGILRPRPHDAFHLVVVSFTLLSIIRYIFLLNDAYPNNSVAEVMDDLPRQISFLCGVLYCIGIKPSNDHFKKLTPNKHLVDVGGLCLMLGPFLVNTPISYMTGYFAENDRLDIANMLFITHYVVWCVWILMYLSALLYFWKKLSSLLKYHMSELKKRIKKDIRSQWKLETLEAAMTNLSTVVVVFTIVGLFLLILFLTFGVRRKTITQNNYYTNLSYFFIWNFVEPLFLQIAQFIIVYNVIKPSPVSIQLKPAELEKQAFAMVFENINRPVSEVRQSALTSSKVHPICSVVTNSTKSCSAVTDSTSPGGYAPSKKNTEQVTPEPSSAETKYPGRHRSLGVTSDTSTTCYSPGESNSVDSSKRHNEPTIGCGSSQNLDEQYSINSSIPSSLRNSRHLSFGRSLHLSNLPGQNLLKHPETYIEIQESIESHLMNYSEDDVSNRKSWLQDKPRRSRQ</sequence>
<evidence type="ECO:0000256" key="1">
    <source>
        <dbReference type="SAM" id="MobiDB-lite"/>
    </source>
</evidence>
<dbReference type="OrthoDB" id="2131431at2759"/>
<keyword evidence="2" id="KW-0472">Membrane</keyword>
<dbReference type="AlphaFoldDB" id="A0A9N9F8R7"/>
<organism evidence="3 4">
    <name type="scientific">Acaulospora morrowiae</name>
    <dbReference type="NCBI Taxonomy" id="94023"/>
    <lineage>
        <taxon>Eukaryota</taxon>
        <taxon>Fungi</taxon>
        <taxon>Fungi incertae sedis</taxon>
        <taxon>Mucoromycota</taxon>
        <taxon>Glomeromycotina</taxon>
        <taxon>Glomeromycetes</taxon>
        <taxon>Diversisporales</taxon>
        <taxon>Acaulosporaceae</taxon>
        <taxon>Acaulospora</taxon>
    </lineage>
</organism>
<feature type="transmembrane region" description="Helical" evidence="2">
    <location>
        <begin position="73"/>
        <end position="93"/>
    </location>
</feature>
<keyword evidence="2" id="KW-1133">Transmembrane helix</keyword>